<proteinExistence type="predicted"/>
<dbReference type="PANTHER" id="PTHR12242:SF1">
    <property type="entry name" value="MYND-TYPE DOMAIN-CONTAINING PROTEIN"/>
    <property type="match status" value="1"/>
</dbReference>
<evidence type="ECO:0000256" key="2">
    <source>
        <dbReference type="SAM" id="Phobius"/>
    </source>
</evidence>
<feature type="transmembrane region" description="Helical" evidence="2">
    <location>
        <begin position="226"/>
        <end position="252"/>
    </location>
</feature>
<keyword evidence="4" id="KW-1185">Reference proteome</keyword>
<feature type="region of interest" description="Disordered" evidence="1">
    <location>
        <begin position="263"/>
        <end position="298"/>
    </location>
</feature>
<keyword evidence="2" id="KW-1133">Transmembrane helix</keyword>
<dbReference type="EMBL" id="ONZQ02000006">
    <property type="protein sequence ID" value="SPO02294.1"/>
    <property type="molecule type" value="Genomic_DNA"/>
</dbReference>
<evidence type="ECO:0000313" key="3">
    <source>
        <dbReference type="EMBL" id="SPO02294.1"/>
    </source>
</evidence>
<feature type="transmembrane region" description="Helical" evidence="2">
    <location>
        <begin position="119"/>
        <end position="138"/>
    </location>
</feature>
<evidence type="ECO:0008006" key="5">
    <source>
        <dbReference type="Google" id="ProtNLM"/>
    </source>
</evidence>
<feature type="transmembrane region" description="Helical" evidence="2">
    <location>
        <begin position="75"/>
        <end position="98"/>
    </location>
</feature>
<comment type="caution">
    <text evidence="3">The sequence shown here is derived from an EMBL/GenBank/DDBJ whole genome shotgun (WGS) entry which is preliminary data.</text>
</comment>
<sequence length="298" mass="34036">MKLPTMGAVREAFSLGKDEWDPTSRFETSWLLPPFVLFAVRFIFFLYIIVTRIFIIVRTCQSEEGCRGVADEFSYFTLLTYWGLLFYFLVASVHTLTYALSGRPLLDRLPRALQALHSFYYTTVVTLPFLVTIVYWGILYEGPWYTVVYNGWREVSQHGMNSFFALFEILIPRTAPQPWVHVVYLIIVMALYLALAYITHATKGFYPYNFLDPGPDGPGGSGMVTAYVFIILAAVIIIFLLVKLLIWTRVLLTERKLGMKGKFSKRGAREQDKEMSAIGSRDAREQVGTSLLPLREGS</sequence>
<dbReference type="PANTHER" id="PTHR12242">
    <property type="entry name" value="OS02G0130600 PROTEIN-RELATED"/>
    <property type="match status" value="1"/>
</dbReference>
<evidence type="ECO:0000313" key="4">
    <source>
        <dbReference type="Proteomes" id="UP001187682"/>
    </source>
</evidence>
<organism evidence="3 4">
    <name type="scientific">Cephalotrichum gorgonifer</name>
    <dbReference type="NCBI Taxonomy" id="2041049"/>
    <lineage>
        <taxon>Eukaryota</taxon>
        <taxon>Fungi</taxon>
        <taxon>Dikarya</taxon>
        <taxon>Ascomycota</taxon>
        <taxon>Pezizomycotina</taxon>
        <taxon>Sordariomycetes</taxon>
        <taxon>Hypocreomycetidae</taxon>
        <taxon>Microascales</taxon>
        <taxon>Microascaceae</taxon>
        <taxon>Cephalotrichum</taxon>
    </lineage>
</organism>
<accession>A0AAE8SVD1</accession>
<gene>
    <name evidence="3" type="ORF">DNG_04967</name>
</gene>
<feature type="transmembrane region" description="Helical" evidence="2">
    <location>
        <begin position="35"/>
        <end position="55"/>
    </location>
</feature>
<feature type="compositionally biased region" description="Basic and acidic residues" evidence="1">
    <location>
        <begin position="267"/>
        <end position="285"/>
    </location>
</feature>
<feature type="transmembrane region" description="Helical" evidence="2">
    <location>
        <begin position="182"/>
        <end position="206"/>
    </location>
</feature>
<dbReference type="Proteomes" id="UP001187682">
    <property type="component" value="Unassembled WGS sequence"/>
</dbReference>
<name>A0AAE8SVD1_9PEZI</name>
<dbReference type="AlphaFoldDB" id="A0AAE8SVD1"/>
<protein>
    <recommendedName>
        <fullName evidence="5">FAR-17a/AIG1-like protein</fullName>
    </recommendedName>
</protein>
<keyword evidence="2" id="KW-0812">Transmembrane</keyword>
<evidence type="ECO:0000256" key="1">
    <source>
        <dbReference type="SAM" id="MobiDB-lite"/>
    </source>
</evidence>
<dbReference type="GO" id="GO:0016020">
    <property type="term" value="C:membrane"/>
    <property type="evidence" value="ECO:0007669"/>
    <property type="project" value="TreeGrafter"/>
</dbReference>
<reference evidence="3" key="1">
    <citation type="submission" date="2018-03" db="EMBL/GenBank/DDBJ databases">
        <authorList>
            <person name="Guldener U."/>
        </authorList>
    </citation>
    <scope>NUCLEOTIDE SEQUENCE</scope>
</reference>
<keyword evidence="2" id="KW-0472">Membrane</keyword>